<reference evidence="2 3" key="1">
    <citation type="submission" date="2020-04" db="EMBL/GenBank/DDBJ databases">
        <title>Pseudoalteromonas caenipelagi sp. nov., isolated from a tidal flat.</title>
        <authorList>
            <person name="Park S."/>
            <person name="Yoon J.-H."/>
        </authorList>
    </citation>
    <scope>NUCLEOTIDE SEQUENCE [LARGE SCALE GENOMIC DNA]</scope>
    <source>
        <strain evidence="2 3">JBTF-M23</strain>
    </source>
</reference>
<protein>
    <submittedName>
        <fullName evidence="2">DUF4255 domain-containing protein</fullName>
    </submittedName>
</protein>
<name>A0A849VCK4_9GAMM</name>
<dbReference type="Proteomes" id="UP000586305">
    <property type="component" value="Unassembled WGS sequence"/>
</dbReference>
<dbReference type="EMBL" id="JABBPG010000002">
    <property type="protein sequence ID" value="NOU50558.1"/>
    <property type="molecule type" value="Genomic_DNA"/>
</dbReference>
<dbReference type="Pfam" id="PF14065">
    <property type="entry name" value="Pvc16_N"/>
    <property type="match status" value="1"/>
</dbReference>
<dbReference type="AlphaFoldDB" id="A0A849VCK4"/>
<sequence length="326" mass="36941">MNYSAFHIANRIVEHMIRKHTLQQSDLADIRFDVPDAEFVAALPSKPVINVYLNRITDNLERRQSETMRVASVDSQGMMDMVYRPRFINLHYIVSVWSKSSDASDALNTESFWLSNLIQSLGRFTHVPHSVLKVADSDFEPSPFQVEISLLDDPIDMGSQGEFWSALGSRPKPIIQLNIVMPVDVWQDVDTRMPQVKNIRSEYKKFANSAVRQGLSEDDLLANNKDNAYEQSRMSVVGNIAFANNKYPQDHRIFIKRSDGTVDSYNINQDGHYFIYDLPAGEYEIGVASEVQLRDASPMPTGENITVLDSSDNAWPAAIVWHGQVD</sequence>
<comment type="caution">
    <text evidence="2">The sequence shown here is derived from an EMBL/GenBank/DDBJ whole genome shotgun (WGS) entry which is preliminary data.</text>
</comment>
<dbReference type="RefSeq" id="WP_171625615.1">
    <property type="nucleotide sequence ID" value="NZ_JABBPG010000002.1"/>
</dbReference>
<gene>
    <name evidence="2" type="ORF">HG263_08385</name>
</gene>
<feature type="domain" description="Pvc16 N-terminal" evidence="1">
    <location>
        <begin position="11"/>
        <end position="196"/>
    </location>
</feature>
<evidence type="ECO:0000313" key="2">
    <source>
        <dbReference type="EMBL" id="NOU50558.1"/>
    </source>
</evidence>
<organism evidence="2 3">
    <name type="scientific">Pseudoalteromonas caenipelagi</name>
    <dbReference type="NCBI Taxonomy" id="2726988"/>
    <lineage>
        <taxon>Bacteria</taxon>
        <taxon>Pseudomonadati</taxon>
        <taxon>Pseudomonadota</taxon>
        <taxon>Gammaproteobacteria</taxon>
        <taxon>Alteromonadales</taxon>
        <taxon>Pseudoalteromonadaceae</taxon>
        <taxon>Pseudoalteromonas</taxon>
    </lineage>
</organism>
<evidence type="ECO:0000259" key="1">
    <source>
        <dbReference type="Pfam" id="PF14065"/>
    </source>
</evidence>
<evidence type="ECO:0000313" key="3">
    <source>
        <dbReference type="Proteomes" id="UP000586305"/>
    </source>
</evidence>
<dbReference type="InterPro" id="IPR025351">
    <property type="entry name" value="Pvc16_N"/>
</dbReference>
<keyword evidence="3" id="KW-1185">Reference proteome</keyword>
<proteinExistence type="predicted"/>
<accession>A0A849VCK4</accession>